<reference evidence="2" key="3">
    <citation type="submission" date="2025-09" db="UniProtKB">
        <authorList>
            <consortium name="Ensembl"/>
        </authorList>
    </citation>
    <scope>IDENTIFICATION</scope>
</reference>
<sequence length="46" mass="5031">MARCGGDAVSKDTSWVPAAAGGGRGVWERQRLKEMVAEQLRQDLSR</sequence>
<evidence type="ECO:0000313" key="3">
    <source>
        <dbReference type="Proteomes" id="UP000291020"/>
    </source>
</evidence>
<evidence type="ECO:0000256" key="1">
    <source>
        <dbReference type="SAM" id="MobiDB-lite"/>
    </source>
</evidence>
<evidence type="ECO:0000313" key="2">
    <source>
        <dbReference type="Ensembl" id="ENSGAGP00000035424.1"/>
    </source>
</evidence>
<accession>A0A452J4P6</accession>
<dbReference type="STRING" id="38772.ENSGAGP00000035424"/>
<reference evidence="3" key="1">
    <citation type="journal article" date="2017" name="PLoS ONE">
        <title>The Agassiz's desert tortoise genome provides a resource for the conservation of a threatened species.</title>
        <authorList>
            <person name="Tollis M."/>
            <person name="DeNardo D.F."/>
            <person name="Cornelius J.A."/>
            <person name="Dolby G.A."/>
            <person name="Edwards T."/>
            <person name="Henen B.T."/>
            <person name="Karl A.E."/>
            <person name="Murphy R.W."/>
            <person name="Kusumi K."/>
        </authorList>
    </citation>
    <scope>NUCLEOTIDE SEQUENCE [LARGE SCALE GENOMIC DNA]</scope>
</reference>
<keyword evidence="3" id="KW-1185">Reference proteome</keyword>
<dbReference type="AlphaFoldDB" id="A0A452J4P6"/>
<name>A0A452J4P6_9SAUR</name>
<proteinExistence type="predicted"/>
<protein>
    <submittedName>
        <fullName evidence="2">Uncharacterized protein</fullName>
    </submittedName>
</protein>
<reference evidence="2" key="2">
    <citation type="submission" date="2025-08" db="UniProtKB">
        <authorList>
            <consortium name="Ensembl"/>
        </authorList>
    </citation>
    <scope>IDENTIFICATION</scope>
</reference>
<feature type="region of interest" description="Disordered" evidence="1">
    <location>
        <begin position="1"/>
        <end position="24"/>
    </location>
</feature>
<dbReference type="Ensembl" id="ENSGAGT00000040112.1">
    <property type="protein sequence ID" value="ENSGAGP00000035424.1"/>
    <property type="gene ID" value="ENSGAGG00000025189.1"/>
</dbReference>
<organism evidence="2 3">
    <name type="scientific">Gopherus agassizii</name>
    <name type="common">Agassiz's desert tortoise</name>
    <dbReference type="NCBI Taxonomy" id="38772"/>
    <lineage>
        <taxon>Eukaryota</taxon>
        <taxon>Metazoa</taxon>
        <taxon>Chordata</taxon>
        <taxon>Craniata</taxon>
        <taxon>Vertebrata</taxon>
        <taxon>Euteleostomi</taxon>
        <taxon>Archelosauria</taxon>
        <taxon>Testudinata</taxon>
        <taxon>Testudines</taxon>
        <taxon>Cryptodira</taxon>
        <taxon>Durocryptodira</taxon>
        <taxon>Testudinoidea</taxon>
        <taxon>Testudinidae</taxon>
        <taxon>Gopherus</taxon>
    </lineage>
</organism>
<dbReference type="Proteomes" id="UP000291020">
    <property type="component" value="Unassembled WGS sequence"/>
</dbReference>